<dbReference type="EMBL" id="GDAI01002806">
    <property type="protein sequence ID" value="JAI14797.1"/>
    <property type="molecule type" value="mRNA"/>
</dbReference>
<dbReference type="InterPro" id="IPR006553">
    <property type="entry name" value="Leu-rich_rpt_Cys-con_subtyp"/>
</dbReference>
<reference evidence="2" key="1">
    <citation type="journal article" date="2015" name="Insect Biochem. Mol. Biol.">
        <title>An insight into the sialome of the horse fly, Tabanus bromius.</title>
        <authorList>
            <person name="Ribeiro J.M."/>
            <person name="Kazimirova M."/>
            <person name="Takac P."/>
            <person name="Andersen J.F."/>
            <person name="Francischetti I.M."/>
        </authorList>
    </citation>
    <scope>NUCLEOTIDE SEQUENCE</scope>
</reference>
<evidence type="ECO:0000259" key="1">
    <source>
        <dbReference type="Pfam" id="PF25372"/>
    </source>
</evidence>
<protein>
    <submittedName>
        <fullName evidence="2">Putative leucine rich repeat some</fullName>
    </submittedName>
</protein>
<dbReference type="GO" id="GO:0031146">
    <property type="term" value="P:SCF-dependent proteasomal ubiquitin-dependent protein catabolic process"/>
    <property type="evidence" value="ECO:0007669"/>
    <property type="project" value="TreeGrafter"/>
</dbReference>
<dbReference type="Gene3D" id="3.80.10.10">
    <property type="entry name" value="Ribonuclease Inhibitor"/>
    <property type="match status" value="1"/>
</dbReference>
<sequence length="197" mass="22106">LERLPANIKTAIVKYVTRVYGGFHNDEIFSFILPMDLIKLNLSGSTVTGKTLEAIGGTCKLLQTLRLSGAVYKFTEKDLLELIPKLQKLEVLQISKCDAVSDNLLMYVAEHCPAINMIDVSGCKNITDESFEYFSKTNIERLNLANTNITDNFLQNLGKSEFAKSIEEINITDCNITDRGLSFLQWDKMKYIGFSGC</sequence>
<proteinExistence type="evidence at transcript level"/>
<evidence type="ECO:0000313" key="2">
    <source>
        <dbReference type="EMBL" id="JAI14797.1"/>
    </source>
</evidence>
<dbReference type="AlphaFoldDB" id="A0A0K8TKD8"/>
<dbReference type="SUPFAM" id="SSF52047">
    <property type="entry name" value="RNI-like"/>
    <property type="match status" value="1"/>
</dbReference>
<dbReference type="InterPro" id="IPR057207">
    <property type="entry name" value="FBXL15_LRR"/>
</dbReference>
<dbReference type="GO" id="GO:0019005">
    <property type="term" value="C:SCF ubiquitin ligase complex"/>
    <property type="evidence" value="ECO:0007669"/>
    <property type="project" value="TreeGrafter"/>
</dbReference>
<feature type="non-terminal residue" evidence="2">
    <location>
        <position position="1"/>
    </location>
</feature>
<dbReference type="PANTHER" id="PTHR13318">
    <property type="entry name" value="PARTNER OF PAIRED, ISOFORM B-RELATED"/>
    <property type="match status" value="1"/>
</dbReference>
<dbReference type="SMART" id="SM00367">
    <property type="entry name" value="LRR_CC"/>
    <property type="match status" value="4"/>
</dbReference>
<feature type="domain" description="F-box/LRR-repeat protein 15-like leucin rich repeat" evidence="1">
    <location>
        <begin position="45"/>
        <end position="185"/>
    </location>
</feature>
<dbReference type="InterPro" id="IPR032675">
    <property type="entry name" value="LRR_dom_sf"/>
</dbReference>
<name>A0A0K8TKD8_TABBR</name>
<organism evidence="2">
    <name type="scientific">Tabanus bromius</name>
    <name type="common">Band-eyed brown horse fly</name>
    <dbReference type="NCBI Taxonomy" id="304241"/>
    <lineage>
        <taxon>Eukaryota</taxon>
        <taxon>Metazoa</taxon>
        <taxon>Ecdysozoa</taxon>
        <taxon>Arthropoda</taxon>
        <taxon>Hexapoda</taxon>
        <taxon>Insecta</taxon>
        <taxon>Pterygota</taxon>
        <taxon>Neoptera</taxon>
        <taxon>Endopterygota</taxon>
        <taxon>Diptera</taxon>
        <taxon>Brachycera</taxon>
        <taxon>Tabanomorpha</taxon>
        <taxon>Tabanoidea</taxon>
        <taxon>Tabanidae</taxon>
        <taxon>Tabanus</taxon>
    </lineage>
</organism>
<dbReference type="Pfam" id="PF25372">
    <property type="entry name" value="DUF7885"/>
    <property type="match status" value="1"/>
</dbReference>
<accession>A0A0K8TKD8</accession>
<feature type="non-terminal residue" evidence="2">
    <location>
        <position position="197"/>
    </location>
</feature>